<feature type="domain" description="Acyl-CoA oxidase/dehydrogenase middle" evidence="8">
    <location>
        <begin position="124"/>
        <end position="219"/>
    </location>
</feature>
<dbReference type="InterPro" id="IPR009100">
    <property type="entry name" value="AcylCoA_DH/oxidase_NM_dom_sf"/>
</dbReference>
<keyword evidence="4 6" id="KW-0274">FAD</keyword>
<dbReference type="InterPro" id="IPR046373">
    <property type="entry name" value="Acyl-CoA_Oxase/DH_mid-dom_sf"/>
</dbReference>
<comment type="similarity">
    <text evidence="2 6">Belongs to the acyl-CoA dehydrogenase family.</text>
</comment>
<dbReference type="InterPro" id="IPR013786">
    <property type="entry name" value="AcylCoA_DH/ox_N"/>
</dbReference>
<dbReference type="EMBL" id="RCZG01000008">
    <property type="protein sequence ID" value="TPG32462.1"/>
    <property type="molecule type" value="Genomic_DNA"/>
</dbReference>
<comment type="cofactor">
    <cofactor evidence="1 6">
        <name>FAD</name>
        <dbReference type="ChEBI" id="CHEBI:57692"/>
    </cofactor>
</comment>
<evidence type="ECO:0000256" key="6">
    <source>
        <dbReference type="RuleBase" id="RU362125"/>
    </source>
</evidence>
<evidence type="ECO:0000259" key="8">
    <source>
        <dbReference type="Pfam" id="PF02770"/>
    </source>
</evidence>
<keyword evidence="5 6" id="KW-0560">Oxidoreductase</keyword>
<dbReference type="InterPro" id="IPR052161">
    <property type="entry name" value="Mycobact_Acyl-CoA_DH"/>
</dbReference>
<dbReference type="Proteomes" id="UP000320095">
    <property type="component" value="Unassembled WGS sequence"/>
</dbReference>
<dbReference type="InterPro" id="IPR037069">
    <property type="entry name" value="AcylCoA_DH/ox_N_sf"/>
</dbReference>
<dbReference type="Pfam" id="PF00441">
    <property type="entry name" value="Acyl-CoA_dh_1"/>
    <property type="match status" value="1"/>
</dbReference>
<feature type="domain" description="Acyl-CoA dehydrogenase/oxidase C-terminal" evidence="7">
    <location>
        <begin position="232"/>
        <end position="376"/>
    </location>
</feature>
<dbReference type="InterPro" id="IPR036250">
    <property type="entry name" value="AcylCo_DH-like_C"/>
</dbReference>
<dbReference type="InterPro" id="IPR009075">
    <property type="entry name" value="AcylCo_DH/oxidase_C"/>
</dbReference>
<dbReference type="PANTHER" id="PTHR43292">
    <property type="entry name" value="ACYL-COA DEHYDROGENASE"/>
    <property type="match status" value="1"/>
</dbReference>
<evidence type="ECO:0000259" key="9">
    <source>
        <dbReference type="Pfam" id="PF02771"/>
    </source>
</evidence>
<accession>A0A502E6K4</accession>
<dbReference type="Pfam" id="PF02771">
    <property type="entry name" value="Acyl-CoA_dh_N"/>
    <property type="match status" value="1"/>
</dbReference>
<reference evidence="10 11" key="1">
    <citation type="journal article" date="2019" name="Environ. Microbiol.">
        <title>Species interactions and distinct microbial communities in high Arctic permafrost affected cryosols are associated with the CH4 and CO2 gas fluxes.</title>
        <authorList>
            <person name="Altshuler I."/>
            <person name="Hamel J."/>
            <person name="Turney S."/>
            <person name="Magnuson E."/>
            <person name="Levesque R."/>
            <person name="Greer C."/>
            <person name="Whyte L.G."/>
        </authorList>
    </citation>
    <scope>NUCLEOTIDE SEQUENCE [LARGE SCALE GENOMIC DNA]</scope>
    <source>
        <strain evidence="10 11">S5.20</strain>
    </source>
</reference>
<organism evidence="10 11">
    <name type="scientific">Mycolicibacterium hodleri</name>
    <dbReference type="NCBI Taxonomy" id="49897"/>
    <lineage>
        <taxon>Bacteria</taxon>
        <taxon>Bacillati</taxon>
        <taxon>Actinomycetota</taxon>
        <taxon>Actinomycetes</taxon>
        <taxon>Mycobacteriales</taxon>
        <taxon>Mycobacteriaceae</taxon>
        <taxon>Mycolicibacterium</taxon>
    </lineage>
</organism>
<dbReference type="GO" id="GO:0016627">
    <property type="term" value="F:oxidoreductase activity, acting on the CH-CH group of donors"/>
    <property type="evidence" value="ECO:0007669"/>
    <property type="project" value="InterPro"/>
</dbReference>
<keyword evidence="11" id="KW-1185">Reference proteome</keyword>
<dbReference type="SUPFAM" id="SSF56645">
    <property type="entry name" value="Acyl-CoA dehydrogenase NM domain-like"/>
    <property type="match status" value="1"/>
</dbReference>
<dbReference type="Pfam" id="PF02770">
    <property type="entry name" value="Acyl-CoA_dh_M"/>
    <property type="match status" value="1"/>
</dbReference>
<evidence type="ECO:0000256" key="1">
    <source>
        <dbReference type="ARBA" id="ARBA00001974"/>
    </source>
</evidence>
<dbReference type="GO" id="GO:0005886">
    <property type="term" value="C:plasma membrane"/>
    <property type="evidence" value="ECO:0007669"/>
    <property type="project" value="TreeGrafter"/>
</dbReference>
<dbReference type="PANTHER" id="PTHR43292:SF3">
    <property type="entry name" value="ACYL-COA DEHYDROGENASE FADE29"/>
    <property type="match status" value="1"/>
</dbReference>
<sequence length="381" mass="42958">MDLTPSDSQQKFRLEVREWLANNKPDLPMPAGDSIDGFPVHQNWERRLFDAGFAVVSWPEQFGGRDLDLWHWLVFEEEYYRADLPQRVGQNGIFLLAPSILEFGTDDQKDRILRRMAAVEDMWCQGWSEPEAGSDLAAIKSRAVRDEQARGWRLSGQKCWSTRGAFSTHMFGIFRTGEVAERHRGLTYFLIDLHQPGVTVRTVDKFDGDAGFADVFFDDAFVSDADVLGGVGNGWKVAMATAGSERSLSLRSPGRFLATADRLIELYRNAPDSVRADSRIRGRVADGWMGAQAYKLATDRTVTQMLDGQKLGAEASLSKVFWSELDIDLHETALELQGADWTLDDEWMRGFEFALSGPIYAGTNQIQRNIIAERLLGLPRR</sequence>
<evidence type="ECO:0000313" key="11">
    <source>
        <dbReference type="Proteomes" id="UP000320095"/>
    </source>
</evidence>
<evidence type="ECO:0000256" key="3">
    <source>
        <dbReference type="ARBA" id="ARBA00022630"/>
    </source>
</evidence>
<dbReference type="SUPFAM" id="SSF47203">
    <property type="entry name" value="Acyl-CoA dehydrogenase C-terminal domain-like"/>
    <property type="match status" value="1"/>
</dbReference>
<evidence type="ECO:0000313" key="10">
    <source>
        <dbReference type="EMBL" id="TPG32462.1"/>
    </source>
</evidence>
<gene>
    <name evidence="10" type="ORF">EAH80_19520</name>
</gene>
<keyword evidence="3 6" id="KW-0285">Flavoprotein</keyword>
<dbReference type="InterPro" id="IPR006091">
    <property type="entry name" value="Acyl-CoA_Oxase/DH_mid-dom"/>
</dbReference>
<dbReference type="AlphaFoldDB" id="A0A502E6K4"/>
<evidence type="ECO:0000259" key="7">
    <source>
        <dbReference type="Pfam" id="PF00441"/>
    </source>
</evidence>
<dbReference type="Gene3D" id="1.10.540.10">
    <property type="entry name" value="Acyl-CoA dehydrogenase/oxidase, N-terminal domain"/>
    <property type="match status" value="1"/>
</dbReference>
<dbReference type="GO" id="GO:0050660">
    <property type="term" value="F:flavin adenine dinucleotide binding"/>
    <property type="evidence" value="ECO:0007669"/>
    <property type="project" value="InterPro"/>
</dbReference>
<evidence type="ECO:0000256" key="2">
    <source>
        <dbReference type="ARBA" id="ARBA00009347"/>
    </source>
</evidence>
<evidence type="ECO:0000256" key="4">
    <source>
        <dbReference type="ARBA" id="ARBA00022827"/>
    </source>
</evidence>
<dbReference type="RefSeq" id="WP_140694395.1">
    <property type="nucleotide sequence ID" value="NZ_RCZG01000008.1"/>
</dbReference>
<name>A0A502E6K4_9MYCO</name>
<feature type="domain" description="Acyl-CoA dehydrogenase/oxidase N-terminal" evidence="9">
    <location>
        <begin position="6"/>
        <end position="119"/>
    </location>
</feature>
<protein>
    <submittedName>
        <fullName evidence="10">Acyl-CoA dehydrogenase</fullName>
    </submittedName>
</protein>
<dbReference type="OrthoDB" id="5179760at2"/>
<comment type="caution">
    <text evidence="10">The sequence shown here is derived from an EMBL/GenBank/DDBJ whole genome shotgun (WGS) entry which is preliminary data.</text>
</comment>
<evidence type="ECO:0000256" key="5">
    <source>
        <dbReference type="ARBA" id="ARBA00023002"/>
    </source>
</evidence>
<dbReference type="Gene3D" id="2.40.110.10">
    <property type="entry name" value="Butyryl-CoA Dehydrogenase, subunit A, domain 2"/>
    <property type="match status" value="1"/>
</dbReference>
<dbReference type="Gene3D" id="1.20.140.10">
    <property type="entry name" value="Butyryl-CoA Dehydrogenase, subunit A, domain 3"/>
    <property type="match status" value="1"/>
</dbReference>
<proteinExistence type="inferred from homology"/>